<protein>
    <submittedName>
        <fullName evidence="2">Amidohydrolase family protein</fullName>
    </submittedName>
</protein>
<dbReference type="PANTHER" id="PTHR43135">
    <property type="entry name" value="ALPHA-D-RIBOSE 1-METHYLPHOSPHONATE 5-TRIPHOSPHATE DIPHOSPHATASE"/>
    <property type="match status" value="1"/>
</dbReference>
<dbReference type="RefSeq" id="WP_149847904.1">
    <property type="nucleotide sequence ID" value="NZ_VUOB01000003.1"/>
</dbReference>
<dbReference type="Gene3D" id="2.30.40.10">
    <property type="entry name" value="Urease, subunit C, domain 1"/>
    <property type="match status" value="1"/>
</dbReference>
<dbReference type="Gene3D" id="3.30.110.90">
    <property type="entry name" value="Amidohydrolase"/>
    <property type="match status" value="1"/>
</dbReference>
<evidence type="ECO:0000259" key="1">
    <source>
        <dbReference type="Pfam" id="PF01979"/>
    </source>
</evidence>
<sequence>MTVLRLVGVTLPDGLARELFVLDGRITFTRPAAEVRTIVDGGWLLPGLVDMHAHPGLSHGDAEDPFRAACADLLDQGVTAARVPGLPVPLPPDADTDPELPTLTVAETWLLHSSLGEGMSLHRHVDDLGAAAAAAARPGGWVKIIGDWEPDADPAPLDQVRAAVLAAHAAGARVAVHCQTAAGCAVAVAAGVDSLEHGMHLDHALLPTMAAQGTAFVPTIATFADEAERVRSKPAGPRRDWYLNGLDGLAPSVAAAVEAGVRVFAGTDSPPRSGLADEIGHLHRAGLSTADAIGAASWAARDWLGWQGLVEGAPADLVALDTDPRLDLAALRHPRLVLLRGRIVRSQAVS</sequence>
<name>A0A5B2XS03_9PSEU</name>
<keyword evidence="3" id="KW-1185">Reference proteome</keyword>
<feature type="domain" description="Amidohydrolase-related" evidence="1">
    <location>
        <begin position="157"/>
        <end position="343"/>
    </location>
</feature>
<dbReference type="InterPro" id="IPR032466">
    <property type="entry name" value="Metal_Hydrolase"/>
</dbReference>
<organism evidence="2 3">
    <name type="scientific">Solihabitans fulvus</name>
    <dbReference type="NCBI Taxonomy" id="1892852"/>
    <lineage>
        <taxon>Bacteria</taxon>
        <taxon>Bacillati</taxon>
        <taxon>Actinomycetota</taxon>
        <taxon>Actinomycetes</taxon>
        <taxon>Pseudonocardiales</taxon>
        <taxon>Pseudonocardiaceae</taxon>
        <taxon>Solihabitans</taxon>
    </lineage>
</organism>
<keyword evidence="2" id="KW-0378">Hydrolase</keyword>
<proteinExistence type="predicted"/>
<comment type="caution">
    <text evidence="2">The sequence shown here is derived from an EMBL/GenBank/DDBJ whole genome shotgun (WGS) entry which is preliminary data.</text>
</comment>
<evidence type="ECO:0000313" key="3">
    <source>
        <dbReference type="Proteomes" id="UP000323454"/>
    </source>
</evidence>
<dbReference type="AlphaFoldDB" id="A0A5B2XS03"/>
<dbReference type="GO" id="GO:0016810">
    <property type="term" value="F:hydrolase activity, acting on carbon-nitrogen (but not peptide) bonds"/>
    <property type="evidence" value="ECO:0007669"/>
    <property type="project" value="InterPro"/>
</dbReference>
<dbReference type="Gene3D" id="3.40.50.10910">
    <property type="entry name" value="Amidohydrolase"/>
    <property type="match status" value="1"/>
</dbReference>
<dbReference type="EMBL" id="VUOB01000003">
    <property type="protein sequence ID" value="KAA2266166.1"/>
    <property type="molecule type" value="Genomic_DNA"/>
</dbReference>
<gene>
    <name evidence="2" type="ORF">F0L68_03365</name>
</gene>
<evidence type="ECO:0000313" key="2">
    <source>
        <dbReference type="EMBL" id="KAA2266166.1"/>
    </source>
</evidence>
<dbReference type="SUPFAM" id="SSF51556">
    <property type="entry name" value="Metallo-dependent hydrolases"/>
    <property type="match status" value="1"/>
</dbReference>
<dbReference type="Proteomes" id="UP000323454">
    <property type="component" value="Unassembled WGS sequence"/>
</dbReference>
<reference evidence="2 3" key="1">
    <citation type="submission" date="2019-09" db="EMBL/GenBank/DDBJ databases">
        <title>Goodfellowia gen. nov., a new genus of the Pseudonocardineae related to Actinoalloteichus, containing Goodfellowia coeruleoviolacea gen. nov., comb. nov. gen. nov., comb. nov.</title>
        <authorList>
            <person name="Labeda D."/>
        </authorList>
    </citation>
    <scope>NUCLEOTIDE SEQUENCE [LARGE SCALE GENOMIC DNA]</scope>
    <source>
        <strain evidence="2 3">AN110305</strain>
    </source>
</reference>
<dbReference type="InterPro" id="IPR011059">
    <property type="entry name" value="Metal-dep_hydrolase_composite"/>
</dbReference>
<accession>A0A5B2XS03</accession>
<dbReference type="SUPFAM" id="SSF51338">
    <property type="entry name" value="Composite domain of metallo-dependent hydrolases"/>
    <property type="match status" value="1"/>
</dbReference>
<dbReference type="InterPro" id="IPR006680">
    <property type="entry name" value="Amidohydro-rel"/>
</dbReference>
<dbReference type="PANTHER" id="PTHR43135:SF4">
    <property type="entry name" value="AMIDOHYDROLASE-RELATED DOMAIN-CONTAINING PROTEIN"/>
    <property type="match status" value="1"/>
</dbReference>
<dbReference type="OrthoDB" id="3451205at2"/>
<reference evidence="2 3" key="2">
    <citation type="submission" date="2019-09" db="EMBL/GenBank/DDBJ databases">
        <authorList>
            <person name="Jin C."/>
        </authorList>
    </citation>
    <scope>NUCLEOTIDE SEQUENCE [LARGE SCALE GENOMIC DNA]</scope>
    <source>
        <strain evidence="2 3">AN110305</strain>
    </source>
</reference>
<dbReference type="Pfam" id="PF01979">
    <property type="entry name" value="Amidohydro_1"/>
    <property type="match status" value="1"/>
</dbReference>
<dbReference type="InterPro" id="IPR051781">
    <property type="entry name" value="Metallo-dep_Hydrolase"/>
</dbReference>
<dbReference type="Gene3D" id="1.20.58.520">
    <property type="entry name" value="Amidohydrolase"/>
    <property type="match status" value="1"/>
</dbReference>